<organism evidence="1 2">
    <name type="scientific">Yoonia vestfoldensis SKA53</name>
    <dbReference type="NCBI Taxonomy" id="314232"/>
    <lineage>
        <taxon>Bacteria</taxon>
        <taxon>Pseudomonadati</taxon>
        <taxon>Pseudomonadota</taxon>
        <taxon>Alphaproteobacteria</taxon>
        <taxon>Rhodobacterales</taxon>
        <taxon>Paracoccaceae</taxon>
        <taxon>Yoonia</taxon>
    </lineage>
</organism>
<dbReference type="Proteomes" id="UP000004507">
    <property type="component" value="Unassembled WGS sequence"/>
</dbReference>
<dbReference type="AlphaFoldDB" id="A3V3X3"/>
<evidence type="ECO:0000313" key="1">
    <source>
        <dbReference type="EMBL" id="EAQ07180.1"/>
    </source>
</evidence>
<dbReference type="eggNOG" id="ENOG503358V">
    <property type="taxonomic scope" value="Bacteria"/>
</dbReference>
<keyword evidence="2" id="KW-1185">Reference proteome</keyword>
<dbReference type="STRING" id="314232.SKA53_02251"/>
<gene>
    <name evidence="1" type="ORF">SKA53_02251</name>
</gene>
<sequence length="283" mass="31674">MDAGDVNLLSLGDHFAERILKIIVFKDLVEKEVGLLSEDRVARLVGGPDQELDDADQANMIRDDAKFRKLARTAPAELLNSRNQEFALWALGLRPEMFADFDYWGKFDKFSLDELVWLSTGLSPRSGSTEKELRRLAKAPAFPLAEIERRRALIIRAFPQAQRNHVKAVEFCDWASRVGLKWHTGFHEMVEAAAIRVGQDRAGPTEMPPTGSSERAMQPRQFRTAAKIITAIAIDAYGHVPNEVRSKTTKDILDACDKAGLTVSNDTILKFLRAGEPQMEDPS</sequence>
<comment type="caution">
    <text evidence="1">The sequence shown here is derived from an EMBL/GenBank/DDBJ whole genome shotgun (WGS) entry which is preliminary data.</text>
</comment>
<name>A3V3X3_9RHOB</name>
<dbReference type="EMBL" id="AAMS01000003">
    <property type="protein sequence ID" value="EAQ07180.1"/>
    <property type="molecule type" value="Genomic_DNA"/>
</dbReference>
<protein>
    <submittedName>
        <fullName evidence="1">Uncharacterized protein</fullName>
    </submittedName>
</protein>
<reference evidence="1 2" key="1">
    <citation type="submission" date="2006-01" db="EMBL/GenBank/DDBJ databases">
        <authorList>
            <person name="Hagstrom A."/>
            <person name="Ferriera S."/>
            <person name="Johnson J."/>
            <person name="Kravitz S."/>
            <person name="Halpern A."/>
            <person name="Remington K."/>
            <person name="Beeson K."/>
            <person name="Tran B."/>
            <person name="Rogers Y.-H."/>
            <person name="Friedman R."/>
            <person name="Venter J.C."/>
        </authorList>
    </citation>
    <scope>NUCLEOTIDE SEQUENCE [LARGE SCALE GENOMIC DNA]</scope>
    <source>
        <strain evidence="1 2">SKA53</strain>
    </source>
</reference>
<dbReference type="HOGENOM" id="CLU_982808_0_0_5"/>
<evidence type="ECO:0000313" key="2">
    <source>
        <dbReference type="Proteomes" id="UP000004507"/>
    </source>
</evidence>
<proteinExistence type="predicted"/>
<dbReference type="RefSeq" id="WP_007204410.1">
    <property type="nucleotide sequence ID" value="NZ_CH672414.1"/>
</dbReference>
<accession>A3V3X3</accession>